<keyword evidence="3" id="KW-1185">Reference proteome</keyword>
<protein>
    <submittedName>
        <fullName evidence="2">Uncharacterized protein</fullName>
    </submittedName>
</protein>
<reference evidence="3 4" key="1">
    <citation type="journal article" date="2019" name="Nat. Med.">
        <title>A library of human gut bacterial isolates paired with longitudinal multiomics data enables mechanistic microbiome research.</title>
        <authorList>
            <person name="Poyet M."/>
            <person name="Groussin M."/>
            <person name="Gibbons S.M."/>
            <person name="Avila-Pacheco J."/>
            <person name="Jiang X."/>
            <person name="Kearney S.M."/>
            <person name="Perrotta A.R."/>
            <person name="Berdy B."/>
            <person name="Zhao S."/>
            <person name="Lieberman T.D."/>
            <person name="Swanson P.K."/>
            <person name="Smith M."/>
            <person name="Roesemann S."/>
            <person name="Alexander J.E."/>
            <person name="Rich S.A."/>
            <person name="Livny J."/>
            <person name="Vlamakis H."/>
            <person name="Clish C."/>
            <person name="Bullock K."/>
            <person name="Deik A."/>
            <person name="Scott J."/>
            <person name="Pierce K.A."/>
            <person name="Xavier R.J."/>
            <person name="Alm E.J."/>
        </authorList>
    </citation>
    <scope>NUCLEOTIDE SEQUENCE [LARGE SCALE GENOMIC DNA]</scope>
    <source>
        <strain evidence="2 4">BIOML-A16</strain>
        <strain evidence="1 3">BIOML-A29</strain>
    </source>
</reference>
<evidence type="ECO:0000313" key="4">
    <source>
        <dbReference type="Proteomes" id="UP000448908"/>
    </source>
</evidence>
<proteinExistence type="predicted"/>
<dbReference type="AlphaFoldDB" id="A0AA43W1B9"/>
<evidence type="ECO:0000313" key="1">
    <source>
        <dbReference type="EMBL" id="MTU39990.1"/>
    </source>
</evidence>
<dbReference type="Proteomes" id="UP000448908">
    <property type="component" value="Unassembled WGS sequence"/>
</dbReference>
<dbReference type="EMBL" id="WNCN01000012">
    <property type="protein sequence ID" value="MTU39990.1"/>
    <property type="molecule type" value="Genomic_DNA"/>
</dbReference>
<dbReference type="RefSeq" id="WP_155144004.1">
    <property type="nucleotide sequence ID" value="NZ_CP072229.1"/>
</dbReference>
<sequence>MKTKEDLQAMSHGELVEYALEAQNNIIIACDYQRKCIRLEEILSAIGIVYEAYKNEQH</sequence>
<comment type="caution">
    <text evidence="2">The sequence shown here is derived from an EMBL/GenBank/DDBJ whole genome shotgun (WGS) entry which is preliminary data.</text>
</comment>
<evidence type="ECO:0000313" key="2">
    <source>
        <dbReference type="EMBL" id="MTU68874.1"/>
    </source>
</evidence>
<accession>A0AA43W1B9</accession>
<gene>
    <name evidence="1" type="ORF">GMD82_11000</name>
    <name evidence="2" type="ORF">GMD92_07230</name>
</gene>
<name>A0AA43W1B9_9BACT</name>
<evidence type="ECO:0000313" key="3">
    <source>
        <dbReference type="Proteomes" id="UP000434916"/>
    </source>
</evidence>
<organism evidence="2 4">
    <name type="scientific">Parabacteroides merdae</name>
    <dbReference type="NCBI Taxonomy" id="46503"/>
    <lineage>
        <taxon>Bacteria</taxon>
        <taxon>Pseudomonadati</taxon>
        <taxon>Bacteroidota</taxon>
        <taxon>Bacteroidia</taxon>
        <taxon>Bacteroidales</taxon>
        <taxon>Tannerellaceae</taxon>
        <taxon>Parabacteroides</taxon>
    </lineage>
</organism>
<dbReference type="Proteomes" id="UP000434916">
    <property type="component" value="Unassembled WGS sequence"/>
</dbReference>
<dbReference type="EMBL" id="WNDA01000009">
    <property type="protein sequence ID" value="MTU68874.1"/>
    <property type="molecule type" value="Genomic_DNA"/>
</dbReference>